<dbReference type="EMBL" id="FUXE01000016">
    <property type="protein sequence ID" value="SJZ90435.1"/>
    <property type="molecule type" value="Genomic_DNA"/>
</dbReference>
<evidence type="ECO:0000256" key="2">
    <source>
        <dbReference type="ARBA" id="ARBA00006604"/>
    </source>
</evidence>
<dbReference type="CDD" id="cd05016">
    <property type="entry name" value="SIS_PGI_2"/>
    <property type="match status" value="1"/>
</dbReference>
<gene>
    <name evidence="8" type="primary">pgi</name>
    <name evidence="10" type="ORF">SAMN02745171_01453</name>
</gene>
<dbReference type="Proteomes" id="UP000190121">
    <property type="component" value="Unassembled WGS sequence"/>
</dbReference>
<keyword evidence="6 8" id="KW-0413">Isomerase</keyword>
<keyword evidence="11" id="KW-1185">Reference proteome</keyword>
<dbReference type="GO" id="GO:0006096">
    <property type="term" value="P:glycolytic process"/>
    <property type="evidence" value="ECO:0007669"/>
    <property type="project" value="UniProtKB-UniRule"/>
</dbReference>
<comment type="pathway">
    <text evidence="1 8 9">Carbohydrate degradation; glycolysis; D-glyceraldehyde 3-phosphate and glycerone phosphate from D-glucose: step 2/4.</text>
</comment>
<dbReference type="STRING" id="29524.SAMN02745171_01453"/>
<name>A0A1T4PFU6_9PORP</name>
<evidence type="ECO:0000256" key="1">
    <source>
        <dbReference type="ARBA" id="ARBA00004926"/>
    </source>
</evidence>
<feature type="active site" evidence="8">
    <location>
        <position position="416"/>
    </location>
</feature>
<dbReference type="PROSITE" id="PS51463">
    <property type="entry name" value="P_GLUCOSE_ISOMERASE_3"/>
    <property type="match status" value="1"/>
</dbReference>
<organism evidence="10 11">
    <name type="scientific">Porphyromonas circumdentaria</name>
    <dbReference type="NCBI Taxonomy" id="29524"/>
    <lineage>
        <taxon>Bacteria</taxon>
        <taxon>Pseudomonadati</taxon>
        <taxon>Bacteroidota</taxon>
        <taxon>Bacteroidia</taxon>
        <taxon>Bacteroidales</taxon>
        <taxon>Porphyromonadaceae</taxon>
        <taxon>Porphyromonas</taxon>
    </lineage>
</organism>
<dbReference type="NCBIfam" id="NF010697">
    <property type="entry name" value="PRK14097.1"/>
    <property type="match status" value="1"/>
</dbReference>
<dbReference type="UniPathway" id="UPA00138"/>
<evidence type="ECO:0000256" key="4">
    <source>
        <dbReference type="ARBA" id="ARBA00022490"/>
    </source>
</evidence>
<dbReference type="EC" id="5.3.1.9" evidence="8"/>
<dbReference type="GO" id="GO:0048029">
    <property type="term" value="F:monosaccharide binding"/>
    <property type="evidence" value="ECO:0007669"/>
    <property type="project" value="TreeGrafter"/>
</dbReference>
<dbReference type="UniPathway" id="UPA00109">
    <property type="reaction ID" value="UER00181"/>
</dbReference>
<dbReference type="InterPro" id="IPR046348">
    <property type="entry name" value="SIS_dom_sf"/>
</dbReference>
<dbReference type="GO" id="GO:0005829">
    <property type="term" value="C:cytosol"/>
    <property type="evidence" value="ECO:0007669"/>
    <property type="project" value="TreeGrafter"/>
</dbReference>
<dbReference type="SUPFAM" id="SSF53697">
    <property type="entry name" value="SIS domain"/>
    <property type="match status" value="1"/>
</dbReference>
<evidence type="ECO:0000256" key="6">
    <source>
        <dbReference type="ARBA" id="ARBA00023235"/>
    </source>
</evidence>
<dbReference type="GO" id="GO:0006094">
    <property type="term" value="P:gluconeogenesis"/>
    <property type="evidence" value="ECO:0007669"/>
    <property type="project" value="UniProtKB-UniRule"/>
</dbReference>
<dbReference type="InterPro" id="IPR018189">
    <property type="entry name" value="Phosphoglucose_isomerase_CS"/>
</dbReference>
<accession>A0A1T4PFU6</accession>
<evidence type="ECO:0000256" key="3">
    <source>
        <dbReference type="ARBA" id="ARBA00022432"/>
    </source>
</evidence>
<dbReference type="Gene3D" id="3.40.50.10490">
    <property type="entry name" value="Glucose-6-phosphate isomerase like protein, domain 1"/>
    <property type="match status" value="2"/>
</dbReference>
<comment type="pathway">
    <text evidence="8">Carbohydrate biosynthesis; gluconeogenesis.</text>
</comment>
<comment type="function">
    <text evidence="8">Catalyzes the reversible isomerization of glucose-6-phosphate to fructose-6-phosphate.</text>
</comment>
<sequence length="428" mass="47431">MSEVISLDLRNAGVSKLSIERAQKILTQIRDKDIEGADLLGWLDLPLQSKEVIDRVKATALHLRNSCSHVVCIGIGGSYIGARAIIEALSENPFATKEKGPSILYAGHNLDQTYLYHLLNLLEGKNFGIIYISKSGTTTEPAIAFRFLKQLLEKNIGKERAAKVTIAITDAQKGALSQIAQEEGYTTLHIPQDVGGRFSALSPVGLLPVAVAGYDIDALLQGARYMKKQSGIEVDASDNMAVHYACLRYALYEKGKKVELMVAQTSRLHSFLEWWKQLFGESEGKKNKGILPHSALFTTDLHSLGQWIQEGDPILFETILSVQKSLHPLSIPMDREDRDQLNYLSGKSLSWINQKATEGTVMAHVHREVPIIGINLETINEYTLGTLIYFFQIAVTISGYLLEVNPFDQPGVEEYKNNMFTLLGKPGC</sequence>
<keyword evidence="3 8" id="KW-0312">Gluconeogenesis</keyword>
<comment type="subcellular location">
    <subcellularLocation>
        <location evidence="8">Cytoplasm</location>
    </subcellularLocation>
</comment>
<evidence type="ECO:0000256" key="7">
    <source>
        <dbReference type="ARBA" id="ARBA00029321"/>
    </source>
</evidence>
<evidence type="ECO:0000256" key="8">
    <source>
        <dbReference type="HAMAP-Rule" id="MF_00473"/>
    </source>
</evidence>
<dbReference type="InterPro" id="IPR035476">
    <property type="entry name" value="SIS_PGI_1"/>
</dbReference>
<dbReference type="CDD" id="cd05015">
    <property type="entry name" value="SIS_PGI_1"/>
    <property type="match status" value="1"/>
</dbReference>
<dbReference type="HAMAP" id="MF_00473">
    <property type="entry name" value="G6P_isomerase"/>
    <property type="match status" value="1"/>
</dbReference>
<protein>
    <recommendedName>
        <fullName evidence="8">Glucose-6-phosphate isomerase</fullName>
        <shortName evidence="8">GPI</shortName>
        <ecNumber evidence="8">5.3.1.9</ecNumber>
    </recommendedName>
    <alternativeName>
        <fullName evidence="8">Phosphoglucose isomerase</fullName>
        <shortName evidence="8">PGI</shortName>
    </alternativeName>
    <alternativeName>
        <fullName evidence="8">Phosphohexose isomerase</fullName>
        <shortName evidence="8">PHI</shortName>
    </alternativeName>
</protein>
<feature type="active site" description="Proton donor" evidence="8">
    <location>
        <position position="281"/>
    </location>
</feature>
<dbReference type="PRINTS" id="PR00662">
    <property type="entry name" value="G6PISOMERASE"/>
</dbReference>
<dbReference type="GO" id="GO:0051156">
    <property type="term" value="P:glucose 6-phosphate metabolic process"/>
    <property type="evidence" value="ECO:0007669"/>
    <property type="project" value="TreeGrafter"/>
</dbReference>
<dbReference type="GO" id="GO:0097367">
    <property type="term" value="F:carbohydrate derivative binding"/>
    <property type="evidence" value="ECO:0007669"/>
    <property type="project" value="InterPro"/>
</dbReference>
<evidence type="ECO:0000256" key="9">
    <source>
        <dbReference type="RuleBase" id="RU000612"/>
    </source>
</evidence>
<dbReference type="PANTHER" id="PTHR11469:SF1">
    <property type="entry name" value="GLUCOSE-6-PHOSPHATE ISOMERASE"/>
    <property type="match status" value="1"/>
</dbReference>
<proteinExistence type="inferred from homology"/>
<dbReference type="PANTHER" id="PTHR11469">
    <property type="entry name" value="GLUCOSE-6-PHOSPHATE ISOMERASE"/>
    <property type="match status" value="1"/>
</dbReference>
<evidence type="ECO:0000313" key="10">
    <source>
        <dbReference type="EMBL" id="SJZ90435.1"/>
    </source>
</evidence>
<keyword evidence="4 8" id="KW-0963">Cytoplasm</keyword>
<dbReference type="InterPro" id="IPR035482">
    <property type="entry name" value="SIS_PGI_2"/>
</dbReference>
<dbReference type="GO" id="GO:0004347">
    <property type="term" value="F:glucose-6-phosphate isomerase activity"/>
    <property type="evidence" value="ECO:0007669"/>
    <property type="project" value="UniProtKB-UniRule"/>
</dbReference>
<comment type="caution">
    <text evidence="8">Lacks conserved residue(s) required for the propagation of feature annotation.</text>
</comment>
<dbReference type="Pfam" id="PF00342">
    <property type="entry name" value="PGI"/>
    <property type="match status" value="1"/>
</dbReference>
<dbReference type="AlphaFoldDB" id="A0A1T4PFU6"/>
<dbReference type="OrthoDB" id="140919at2"/>
<keyword evidence="5 8" id="KW-0324">Glycolysis</keyword>
<dbReference type="FunFam" id="3.40.50.10490:FF:000016">
    <property type="entry name" value="Glucose-6-phosphate isomerase"/>
    <property type="match status" value="1"/>
</dbReference>
<dbReference type="RefSeq" id="WP_078737352.1">
    <property type="nucleotide sequence ID" value="NZ_FUXE01000016.1"/>
</dbReference>
<comment type="similarity">
    <text evidence="2 8 9">Belongs to the GPI family.</text>
</comment>
<comment type="catalytic activity">
    <reaction evidence="7 8 9">
        <text>alpha-D-glucose 6-phosphate = beta-D-fructose 6-phosphate</text>
        <dbReference type="Rhea" id="RHEA:11816"/>
        <dbReference type="ChEBI" id="CHEBI:57634"/>
        <dbReference type="ChEBI" id="CHEBI:58225"/>
        <dbReference type="EC" id="5.3.1.9"/>
    </reaction>
</comment>
<reference evidence="11" key="1">
    <citation type="submission" date="2017-02" db="EMBL/GenBank/DDBJ databases">
        <authorList>
            <person name="Varghese N."/>
            <person name="Submissions S."/>
        </authorList>
    </citation>
    <scope>NUCLEOTIDE SEQUENCE [LARGE SCALE GENOMIC DNA]</scope>
    <source>
        <strain evidence="11">ATCC 51356</strain>
    </source>
</reference>
<dbReference type="PROSITE" id="PS00174">
    <property type="entry name" value="P_GLUCOSE_ISOMERASE_2"/>
    <property type="match status" value="1"/>
</dbReference>
<evidence type="ECO:0000313" key="11">
    <source>
        <dbReference type="Proteomes" id="UP000190121"/>
    </source>
</evidence>
<dbReference type="InterPro" id="IPR001672">
    <property type="entry name" value="G6P_Isomerase"/>
</dbReference>
<evidence type="ECO:0000256" key="5">
    <source>
        <dbReference type="ARBA" id="ARBA00023152"/>
    </source>
</evidence>